<evidence type="ECO:0000313" key="11">
    <source>
        <dbReference type="EMBL" id="KAA5534821.1"/>
    </source>
</evidence>
<keyword evidence="12" id="KW-1185">Reference proteome</keyword>
<dbReference type="InterPro" id="IPR011014">
    <property type="entry name" value="MscS_channel_TM-2"/>
</dbReference>
<dbReference type="PANTHER" id="PTHR30347:SF1">
    <property type="entry name" value="MECHANOSENSITIVE CHANNEL MSCK"/>
    <property type="match status" value="1"/>
</dbReference>
<dbReference type="PANTHER" id="PTHR30347">
    <property type="entry name" value="POTASSIUM CHANNEL RELATED"/>
    <property type="match status" value="1"/>
</dbReference>
<evidence type="ECO:0000259" key="9">
    <source>
        <dbReference type="Pfam" id="PF21082"/>
    </source>
</evidence>
<dbReference type="EMBL" id="VWSH01000002">
    <property type="protein sequence ID" value="KAA5534821.1"/>
    <property type="molecule type" value="Genomic_DNA"/>
</dbReference>
<evidence type="ECO:0000259" key="8">
    <source>
        <dbReference type="Pfam" id="PF00924"/>
    </source>
</evidence>
<comment type="similarity">
    <text evidence="2">Belongs to the MscS (TC 1.A.23) family.</text>
</comment>
<dbReference type="SUPFAM" id="SSF82689">
    <property type="entry name" value="Mechanosensitive channel protein MscS (YggB), C-terminal domain"/>
    <property type="match status" value="1"/>
</dbReference>
<dbReference type="GO" id="GO:0008381">
    <property type="term" value="F:mechanosensitive monoatomic ion channel activity"/>
    <property type="evidence" value="ECO:0007669"/>
    <property type="project" value="UniProtKB-ARBA"/>
</dbReference>
<comment type="subcellular location">
    <subcellularLocation>
        <location evidence="1">Cell membrane</location>
        <topology evidence="1">Multi-pass membrane protein</topology>
    </subcellularLocation>
</comment>
<dbReference type="AlphaFoldDB" id="A0A5M6CHY5"/>
<gene>
    <name evidence="11" type="ORF">F0919_09440</name>
</gene>
<keyword evidence="5 7" id="KW-1133">Transmembrane helix</keyword>
<dbReference type="InterPro" id="IPR011066">
    <property type="entry name" value="MscS_channel_C_sf"/>
</dbReference>
<dbReference type="RefSeq" id="WP_150032500.1">
    <property type="nucleotide sequence ID" value="NZ_VWSH01000002.1"/>
</dbReference>
<reference evidence="11 12" key="1">
    <citation type="submission" date="2019-09" db="EMBL/GenBank/DDBJ databases">
        <title>Genome sequence and assembly of Taibaiella sp.</title>
        <authorList>
            <person name="Chhetri G."/>
        </authorList>
    </citation>
    <scope>NUCLEOTIDE SEQUENCE [LARGE SCALE GENOMIC DNA]</scope>
    <source>
        <strain evidence="11 12">KVB11</strain>
    </source>
</reference>
<dbReference type="Pfam" id="PF21082">
    <property type="entry name" value="MS_channel_3rd"/>
    <property type="match status" value="1"/>
</dbReference>
<evidence type="ECO:0000259" key="10">
    <source>
        <dbReference type="Pfam" id="PF21088"/>
    </source>
</evidence>
<dbReference type="Pfam" id="PF21088">
    <property type="entry name" value="MS_channel_1st"/>
    <property type="match status" value="1"/>
</dbReference>
<dbReference type="InterPro" id="IPR049142">
    <property type="entry name" value="MS_channel_1st"/>
</dbReference>
<dbReference type="Pfam" id="PF00924">
    <property type="entry name" value="MS_channel_2nd"/>
    <property type="match status" value="1"/>
</dbReference>
<evidence type="ECO:0000313" key="12">
    <source>
        <dbReference type="Proteomes" id="UP000323632"/>
    </source>
</evidence>
<keyword evidence="6 7" id="KW-0472">Membrane</keyword>
<sequence>MEELNQLLKGNIVNIGKLVITGWDIIMIVLIIIGTKLMLFFIRRWISRYNIRRNRNVWDGNTNAIFQLIKYFIWVLTIVVVLDVVNINLSFLLAGSAALLVGIGFGLQQIFQDIISGIFILIERKVKIGDVMEVDQFIGRITEIGIRTSTIVTRDGTSIIVPNHKFINDNVLNWSHADALMRFKISIGVAYGSDVGLVAALLQEAAIEHTDIFEDKDHPNIVRLVEFADSSLKFDLLFWTTQKFNVENLKSELRFAVLKKLNENNIEIPFPQRDLNLKTGFQSEMVK</sequence>
<feature type="transmembrane region" description="Helical" evidence="7">
    <location>
        <begin position="63"/>
        <end position="82"/>
    </location>
</feature>
<dbReference type="Proteomes" id="UP000323632">
    <property type="component" value="Unassembled WGS sequence"/>
</dbReference>
<dbReference type="Gene3D" id="3.30.70.100">
    <property type="match status" value="1"/>
</dbReference>
<evidence type="ECO:0000256" key="6">
    <source>
        <dbReference type="ARBA" id="ARBA00023136"/>
    </source>
</evidence>
<keyword evidence="4 7" id="KW-0812">Transmembrane</keyword>
<feature type="domain" description="Mechanosensitive ion channel MscS" evidence="8">
    <location>
        <begin position="110"/>
        <end position="176"/>
    </location>
</feature>
<dbReference type="SUPFAM" id="SSF82861">
    <property type="entry name" value="Mechanosensitive channel protein MscS (YggB), transmembrane region"/>
    <property type="match status" value="1"/>
</dbReference>
<evidence type="ECO:0000256" key="5">
    <source>
        <dbReference type="ARBA" id="ARBA00022989"/>
    </source>
</evidence>
<feature type="domain" description="Mechanosensitive ion channel MscS C-terminal" evidence="9">
    <location>
        <begin position="184"/>
        <end position="268"/>
    </location>
</feature>
<evidence type="ECO:0000256" key="1">
    <source>
        <dbReference type="ARBA" id="ARBA00004651"/>
    </source>
</evidence>
<protein>
    <submittedName>
        <fullName evidence="11">Mechanosensitive ion channel</fullName>
    </submittedName>
</protein>
<dbReference type="InterPro" id="IPR010920">
    <property type="entry name" value="LSM_dom_sf"/>
</dbReference>
<name>A0A5M6CHY5_9BACT</name>
<dbReference type="Gene3D" id="1.10.287.1260">
    <property type="match status" value="1"/>
</dbReference>
<dbReference type="InterPro" id="IPR049278">
    <property type="entry name" value="MS_channel_C"/>
</dbReference>
<keyword evidence="3" id="KW-1003">Cell membrane</keyword>
<evidence type="ECO:0000256" key="2">
    <source>
        <dbReference type="ARBA" id="ARBA00008017"/>
    </source>
</evidence>
<comment type="caution">
    <text evidence="11">The sequence shown here is derived from an EMBL/GenBank/DDBJ whole genome shotgun (WGS) entry which is preliminary data.</text>
</comment>
<dbReference type="GO" id="GO:0005886">
    <property type="term" value="C:plasma membrane"/>
    <property type="evidence" value="ECO:0007669"/>
    <property type="project" value="UniProtKB-SubCell"/>
</dbReference>
<organism evidence="11 12">
    <name type="scientific">Taibaiella lutea</name>
    <dbReference type="NCBI Taxonomy" id="2608001"/>
    <lineage>
        <taxon>Bacteria</taxon>
        <taxon>Pseudomonadati</taxon>
        <taxon>Bacteroidota</taxon>
        <taxon>Chitinophagia</taxon>
        <taxon>Chitinophagales</taxon>
        <taxon>Chitinophagaceae</taxon>
        <taxon>Taibaiella</taxon>
    </lineage>
</organism>
<proteinExistence type="inferred from homology"/>
<evidence type="ECO:0000256" key="4">
    <source>
        <dbReference type="ARBA" id="ARBA00022692"/>
    </source>
</evidence>
<evidence type="ECO:0000256" key="7">
    <source>
        <dbReference type="SAM" id="Phobius"/>
    </source>
</evidence>
<dbReference type="Gene3D" id="2.30.30.60">
    <property type="match status" value="1"/>
</dbReference>
<dbReference type="InterPro" id="IPR052702">
    <property type="entry name" value="MscS-like_channel"/>
</dbReference>
<feature type="domain" description="Mechanosensitive ion channel transmembrane helices 2/3" evidence="10">
    <location>
        <begin position="68"/>
        <end position="108"/>
    </location>
</feature>
<dbReference type="InterPro" id="IPR006685">
    <property type="entry name" value="MscS_channel_2nd"/>
</dbReference>
<accession>A0A5M6CHY5</accession>
<evidence type="ECO:0000256" key="3">
    <source>
        <dbReference type="ARBA" id="ARBA00022475"/>
    </source>
</evidence>
<dbReference type="SUPFAM" id="SSF50182">
    <property type="entry name" value="Sm-like ribonucleoproteins"/>
    <property type="match status" value="1"/>
</dbReference>
<dbReference type="InterPro" id="IPR023408">
    <property type="entry name" value="MscS_beta-dom_sf"/>
</dbReference>
<feature type="transmembrane region" description="Helical" evidence="7">
    <location>
        <begin position="20"/>
        <end position="42"/>
    </location>
</feature>